<dbReference type="GeneID" id="54325473"/>
<gene>
    <name evidence="2" type="ORF">ATNIH1004_002771</name>
</gene>
<organism evidence="2 3">
    <name type="scientific">Aspergillus tanneri</name>
    <dbReference type="NCBI Taxonomy" id="1220188"/>
    <lineage>
        <taxon>Eukaryota</taxon>
        <taxon>Fungi</taxon>
        <taxon>Dikarya</taxon>
        <taxon>Ascomycota</taxon>
        <taxon>Pezizomycotina</taxon>
        <taxon>Eurotiomycetes</taxon>
        <taxon>Eurotiomycetidae</taxon>
        <taxon>Eurotiales</taxon>
        <taxon>Aspergillaceae</taxon>
        <taxon>Aspergillus</taxon>
        <taxon>Aspergillus subgen. Circumdati</taxon>
    </lineage>
</organism>
<feature type="compositionally biased region" description="Basic and acidic residues" evidence="1">
    <location>
        <begin position="316"/>
        <end position="347"/>
    </location>
</feature>
<feature type="compositionally biased region" description="Polar residues" evidence="1">
    <location>
        <begin position="517"/>
        <end position="526"/>
    </location>
</feature>
<evidence type="ECO:0000313" key="3">
    <source>
        <dbReference type="Proteomes" id="UP000324241"/>
    </source>
</evidence>
<evidence type="ECO:0000256" key="1">
    <source>
        <dbReference type="SAM" id="MobiDB-lite"/>
    </source>
</evidence>
<feature type="compositionally biased region" description="Basic and acidic residues" evidence="1">
    <location>
        <begin position="355"/>
        <end position="370"/>
    </location>
</feature>
<dbReference type="VEuPathDB" id="FungiDB:EYZ11_001319"/>
<dbReference type="EMBL" id="QUQM01000001">
    <property type="protein sequence ID" value="KAA8650090.1"/>
    <property type="molecule type" value="Genomic_DNA"/>
</dbReference>
<feature type="compositionally biased region" description="Basic and acidic residues" evidence="1">
    <location>
        <begin position="496"/>
        <end position="508"/>
    </location>
</feature>
<dbReference type="Proteomes" id="UP000324241">
    <property type="component" value="Unassembled WGS sequence"/>
</dbReference>
<proteinExistence type="predicted"/>
<name>A0A5M9MXK6_9EURO</name>
<feature type="region of interest" description="Disordered" evidence="1">
    <location>
        <begin position="648"/>
        <end position="688"/>
    </location>
</feature>
<dbReference type="OrthoDB" id="3946750at2759"/>
<feature type="compositionally biased region" description="Polar residues" evidence="1">
    <location>
        <begin position="481"/>
        <end position="495"/>
    </location>
</feature>
<protein>
    <submittedName>
        <fullName evidence="2">Uncharacterized protein</fullName>
    </submittedName>
</protein>
<reference evidence="2 3" key="1">
    <citation type="submission" date="2019-08" db="EMBL/GenBank/DDBJ databases">
        <title>The genome sequence of a newly discovered highly antifungal drug resistant Aspergillus species, Aspergillus tanneri NIH 1004.</title>
        <authorList>
            <person name="Mounaud S."/>
            <person name="Singh I."/>
            <person name="Joardar V."/>
            <person name="Pakala S."/>
            <person name="Pakala S."/>
            <person name="Venepally P."/>
            <person name="Chung J.K."/>
            <person name="Losada L."/>
            <person name="Nierman W.C."/>
        </authorList>
    </citation>
    <scope>NUCLEOTIDE SEQUENCE [LARGE SCALE GENOMIC DNA]</scope>
    <source>
        <strain evidence="2 3">NIH1004</strain>
    </source>
</reference>
<feature type="region of interest" description="Disordered" evidence="1">
    <location>
        <begin position="476"/>
        <end position="526"/>
    </location>
</feature>
<sequence length="744" mass="84267">MDLTALLLNPRSKEVSTILSRNDRRIIYPTCSRHLKPSIQTRLLWKGTGKIHESNKTNSQRETGKYRRTFLFRIYGRTPQLWRTQAAYNRHHRQWNLGKDMNWPKLIFQDSNIGQNSQKRFWWDERARARQRMEQIKKEIEADPYGVLFGRRLEPFSALNKFEDVFASFYRSLFGLDKAENFRSFDTTAHRKTAKHASAEVPKKDSQFKQPVADSTASSLQEFNTDNLEFDPISGRMVPKGSSVIDVPEEKGNVKDASPANVPAKNSESYNERTGYLSSIDRPDAISQFQTSDAETPGYSCNSGTSREKVKLVLGPEDNKGLKESHKDQATRESELSEPREVWRENPIETSNNEFDEHKPLRSMNKDTSHDKCDGNESFVPPHLGFNAKIDPVWTNSSICDSSQHTETMREENEKAEDLDILNASDIRSSYISKRFNTSPESQKRIREDLDDAFDAYVDPASDIDIKRVRGRYKHLESKQQLDGATTGTEGSNVESFKESHPNSKRENAGPPKQFELSHSMQQLPPESTSCTESYCVLAYDPSTHEVTQAEAMSSLQKASETPHPSEVLSRLNNLSKFLPYFAKLNSDGYEIVSGSGDVLVFRKVLDTGNYDTGSSLEQLAKQEQEVKAYVRNEPLLDEESVERSGLFLGQRPEQEINASSPPRPLGRPSASDEESFPKTQTTPNGRSRIGQVLRRMFISGVATAATCYALGVVGEYFRTGGQDGLGIDAFTEFESERRRREAP</sequence>
<feature type="region of interest" description="Disordered" evidence="1">
    <location>
        <begin position="316"/>
        <end position="370"/>
    </location>
</feature>
<comment type="caution">
    <text evidence="2">The sequence shown here is derived from an EMBL/GenBank/DDBJ whole genome shotgun (WGS) entry which is preliminary data.</text>
</comment>
<dbReference type="RefSeq" id="XP_033429451.1">
    <property type="nucleotide sequence ID" value="XM_033567456.1"/>
</dbReference>
<evidence type="ECO:0000313" key="2">
    <source>
        <dbReference type="EMBL" id="KAA8650090.1"/>
    </source>
</evidence>
<dbReference type="AlphaFoldDB" id="A0A5M9MXK6"/>
<accession>A0A5M9MXK6</accession>